<proteinExistence type="predicted"/>
<dbReference type="Proteomes" id="UP000198432">
    <property type="component" value="Unassembled WGS sequence"/>
</dbReference>
<reference evidence="2" key="1">
    <citation type="submission" date="2017-06" db="EMBL/GenBank/DDBJ databases">
        <authorList>
            <person name="Varghese N."/>
            <person name="Submissions S."/>
        </authorList>
    </citation>
    <scope>NUCLEOTIDE SEQUENCE [LARGE SCALE GENOMIC DNA]</scope>
    <source>
        <strain evidence="2">NKM1</strain>
    </source>
</reference>
<gene>
    <name evidence="1" type="ORF">SAMN06296052_104169</name>
</gene>
<accession>A0A239DDW4</accession>
<keyword evidence="2" id="KW-1185">Reference proteome</keyword>
<organism evidence="1 2">
    <name type="scientific">Pontibacter ummariensis</name>
    <dbReference type="NCBI Taxonomy" id="1610492"/>
    <lineage>
        <taxon>Bacteria</taxon>
        <taxon>Pseudomonadati</taxon>
        <taxon>Bacteroidota</taxon>
        <taxon>Cytophagia</taxon>
        <taxon>Cytophagales</taxon>
        <taxon>Hymenobacteraceae</taxon>
        <taxon>Pontibacter</taxon>
    </lineage>
</organism>
<evidence type="ECO:0000313" key="1">
    <source>
        <dbReference type="EMBL" id="SNS30108.1"/>
    </source>
</evidence>
<dbReference type="EMBL" id="FZOQ01000004">
    <property type="protein sequence ID" value="SNS30108.1"/>
    <property type="molecule type" value="Genomic_DNA"/>
</dbReference>
<dbReference type="AlphaFoldDB" id="A0A239DDW4"/>
<protein>
    <submittedName>
        <fullName evidence="1">Uncharacterized protein</fullName>
    </submittedName>
</protein>
<sequence length="63" mass="7044">MRRNQGDTNKREVLKQILSGALSADQVKEKLEEVKGFDIYKAVVEFMGGTDNEVVKNLFPTGT</sequence>
<name>A0A239DDW4_9BACT</name>
<dbReference type="RefSeq" id="WP_089318351.1">
    <property type="nucleotide sequence ID" value="NZ_FZOQ01000004.1"/>
</dbReference>
<evidence type="ECO:0000313" key="2">
    <source>
        <dbReference type="Proteomes" id="UP000198432"/>
    </source>
</evidence>